<dbReference type="KEGG" id="cad:Curi_c20690"/>
<dbReference type="InterPro" id="IPR050351">
    <property type="entry name" value="BphY/WalK/GraS-like"/>
</dbReference>
<feature type="domain" description="Histidine kinase" evidence="9">
    <location>
        <begin position="241"/>
        <end position="456"/>
    </location>
</feature>
<dbReference type="CDD" id="cd00082">
    <property type="entry name" value="HisKA"/>
    <property type="match status" value="1"/>
</dbReference>
<comment type="subcellular location">
    <subcellularLocation>
        <location evidence="2">Membrane</location>
    </subcellularLocation>
</comment>
<accession>K0AZ52</accession>
<evidence type="ECO:0000256" key="8">
    <source>
        <dbReference type="SAM" id="Phobius"/>
    </source>
</evidence>
<evidence type="ECO:0000256" key="6">
    <source>
        <dbReference type="ARBA" id="ARBA00022777"/>
    </source>
</evidence>
<dbReference type="GO" id="GO:0005886">
    <property type="term" value="C:plasma membrane"/>
    <property type="evidence" value="ECO:0007669"/>
    <property type="project" value="TreeGrafter"/>
</dbReference>
<proteinExistence type="predicted"/>
<dbReference type="InterPro" id="IPR036097">
    <property type="entry name" value="HisK_dim/P_sf"/>
</dbReference>
<dbReference type="EC" id="2.7.13.3" evidence="3"/>
<dbReference type="PANTHER" id="PTHR45453:SF1">
    <property type="entry name" value="PHOSPHATE REGULON SENSOR PROTEIN PHOR"/>
    <property type="match status" value="1"/>
</dbReference>
<dbReference type="InterPro" id="IPR036890">
    <property type="entry name" value="HATPase_C_sf"/>
</dbReference>
<evidence type="ECO:0000256" key="5">
    <source>
        <dbReference type="ARBA" id="ARBA00022679"/>
    </source>
</evidence>
<dbReference type="SUPFAM" id="SSF47384">
    <property type="entry name" value="Homodimeric domain of signal transducing histidine kinase"/>
    <property type="match status" value="1"/>
</dbReference>
<dbReference type="SUPFAM" id="SSF55874">
    <property type="entry name" value="ATPase domain of HSP90 chaperone/DNA topoisomerase II/histidine kinase"/>
    <property type="match status" value="1"/>
</dbReference>
<dbReference type="GO" id="GO:0004721">
    <property type="term" value="F:phosphoprotein phosphatase activity"/>
    <property type="evidence" value="ECO:0007669"/>
    <property type="project" value="TreeGrafter"/>
</dbReference>
<dbReference type="InterPro" id="IPR005467">
    <property type="entry name" value="His_kinase_dom"/>
</dbReference>
<dbReference type="Proteomes" id="UP000006094">
    <property type="component" value="Chromosome"/>
</dbReference>
<evidence type="ECO:0000256" key="2">
    <source>
        <dbReference type="ARBA" id="ARBA00004370"/>
    </source>
</evidence>
<feature type="transmembrane region" description="Helical" evidence="8">
    <location>
        <begin position="12"/>
        <end position="31"/>
    </location>
</feature>
<dbReference type="AlphaFoldDB" id="K0AZ52"/>
<sequence>MQTIRKKLSIIFFTCSIIAILLIILFVNITINNKFNRYMIENQNKRYERIVSYFEEVYKREGKWTNDSGVELAHEAYMGNYCLTLMDIDKNFIWGMDPKDIKNNKHLNTMVVKDKGIYNVKTFEIKSDGKIVGYVDVGQYSPILLSEEDINFKVSINKSIIISGFLALIIITIVSLYFSRQLSIPMSDVINMSVNLSKGEFYTQSNVKSNIKELEDLRNSINILAEKLRCQDMLRRQLVSDISHEIRTPLNILQNNLEAMIDGIFPVTSERLNYLNEEVVRFGKLLNNLNELKEFESESINLHFEKISLSELMMDIYNEFYMIAKSGDVELDYKIENQMNNYIITGDRDKLKQVFINLLSNALKFTEKNGKVMIDLYESDKNIIVKVKDNGIGIKKEDSPFIFERLYRGDKSRNQIEGSGIGLTVVKSILQLHYARIEMESGEGEGTVFKVYFKKE</sequence>
<name>K0AZ52_GOTA9</name>
<keyword evidence="6 10" id="KW-0418">Kinase</keyword>
<evidence type="ECO:0000256" key="4">
    <source>
        <dbReference type="ARBA" id="ARBA00022553"/>
    </source>
</evidence>
<reference evidence="10 11" key="1">
    <citation type="journal article" date="2012" name="PLoS ONE">
        <title>The purine-utilizing bacterium Clostridium acidurici 9a: a genome-guided metabolic reconsideration.</title>
        <authorList>
            <person name="Hartwich K."/>
            <person name="Poehlein A."/>
            <person name="Daniel R."/>
        </authorList>
    </citation>
    <scope>NUCLEOTIDE SEQUENCE [LARGE SCALE GENOMIC DNA]</scope>
    <source>
        <strain evidence="11">ATCC 7906 / DSM 604 / BCRC 14475 / CIP 104303 / KCTC 5404 / NCIMB 10678 / 9a</strain>
    </source>
</reference>
<dbReference type="SMART" id="SM00387">
    <property type="entry name" value="HATPase_c"/>
    <property type="match status" value="1"/>
</dbReference>
<evidence type="ECO:0000313" key="10">
    <source>
        <dbReference type="EMBL" id="AFS79073.1"/>
    </source>
</evidence>
<keyword evidence="8" id="KW-0812">Transmembrane</keyword>
<dbReference type="EMBL" id="CP003326">
    <property type="protein sequence ID" value="AFS79073.1"/>
    <property type="molecule type" value="Genomic_DNA"/>
</dbReference>
<dbReference type="Pfam" id="PF00512">
    <property type="entry name" value="HisKA"/>
    <property type="match status" value="1"/>
</dbReference>
<gene>
    <name evidence="10" type="ordered locus">Curi_c20690</name>
</gene>
<dbReference type="InterPro" id="IPR003661">
    <property type="entry name" value="HisK_dim/P_dom"/>
</dbReference>
<evidence type="ECO:0000256" key="7">
    <source>
        <dbReference type="ARBA" id="ARBA00023012"/>
    </source>
</evidence>
<keyword evidence="8" id="KW-1133">Transmembrane helix</keyword>
<protein>
    <recommendedName>
        <fullName evidence="3">histidine kinase</fullName>
        <ecNumber evidence="3">2.7.13.3</ecNumber>
    </recommendedName>
</protein>
<dbReference type="GO" id="GO:0016036">
    <property type="term" value="P:cellular response to phosphate starvation"/>
    <property type="evidence" value="ECO:0007669"/>
    <property type="project" value="TreeGrafter"/>
</dbReference>
<dbReference type="HOGENOM" id="CLU_000445_89_6_9"/>
<evidence type="ECO:0000313" key="11">
    <source>
        <dbReference type="Proteomes" id="UP000006094"/>
    </source>
</evidence>
<keyword evidence="7" id="KW-0902">Two-component regulatory system</keyword>
<dbReference type="Gene3D" id="1.10.287.130">
    <property type="match status" value="1"/>
</dbReference>
<feature type="transmembrane region" description="Helical" evidence="8">
    <location>
        <begin position="160"/>
        <end position="178"/>
    </location>
</feature>
<dbReference type="STRING" id="1128398.Curi_c20690"/>
<dbReference type="InterPro" id="IPR003594">
    <property type="entry name" value="HATPase_dom"/>
</dbReference>
<dbReference type="Pfam" id="PF02518">
    <property type="entry name" value="HATPase_c"/>
    <property type="match status" value="1"/>
</dbReference>
<evidence type="ECO:0000256" key="3">
    <source>
        <dbReference type="ARBA" id="ARBA00012438"/>
    </source>
</evidence>
<dbReference type="Gene3D" id="3.30.565.10">
    <property type="entry name" value="Histidine kinase-like ATPase, C-terminal domain"/>
    <property type="match status" value="1"/>
</dbReference>
<evidence type="ECO:0000259" key="9">
    <source>
        <dbReference type="PROSITE" id="PS50109"/>
    </source>
</evidence>
<keyword evidence="11" id="KW-1185">Reference proteome</keyword>
<dbReference type="Gene3D" id="6.10.340.10">
    <property type="match status" value="1"/>
</dbReference>
<organism evidence="10 11">
    <name type="scientific">Gottschalkia acidurici (strain ATCC 7906 / DSM 604 / BCRC 14475 / CIP 104303 / KCTC 5404 / NCIMB 10678 / 9a)</name>
    <name type="common">Clostridium acidurici</name>
    <dbReference type="NCBI Taxonomy" id="1128398"/>
    <lineage>
        <taxon>Bacteria</taxon>
        <taxon>Bacillati</taxon>
        <taxon>Bacillota</taxon>
        <taxon>Tissierellia</taxon>
        <taxon>Tissierellales</taxon>
        <taxon>Gottschalkiaceae</taxon>
        <taxon>Gottschalkia</taxon>
    </lineage>
</organism>
<evidence type="ECO:0000256" key="1">
    <source>
        <dbReference type="ARBA" id="ARBA00000085"/>
    </source>
</evidence>
<keyword evidence="5 10" id="KW-0808">Transferase</keyword>
<dbReference type="InterPro" id="IPR004358">
    <property type="entry name" value="Sig_transdc_His_kin-like_C"/>
</dbReference>
<dbReference type="PATRIC" id="fig|1128398.3.peg.2134"/>
<keyword evidence="4" id="KW-0597">Phosphoprotein</keyword>
<dbReference type="SMART" id="SM00388">
    <property type="entry name" value="HisKA"/>
    <property type="match status" value="1"/>
</dbReference>
<dbReference type="FunFam" id="3.30.565.10:FF:000006">
    <property type="entry name" value="Sensor histidine kinase WalK"/>
    <property type="match status" value="1"/>
</dbReference>
<dbReference type="GO" id="GO:0000155">
    <property type="term" value="F:phosphorelay sensor kinase activity"/>
    <property type="evidence" value="ECO:0007669"/>
    <property type="project" value="InterPro"/>
</dbReference>
<dbReference type="PANTHER" id="PTHR45453">
    <property type="entry name" value="PHOSPHATE REGULON SENSOR PROTEIN PHOR"/>
    <property type="match status" value="1"/>
</dbReference>
<dbReference type="PRINTS" id="PR00344">
    <property type="entry name" value="BCTRLSENSOR"/>
</dbReference>
<dbReference type="eggNOG" id="COG5002">
    <property type="taxonomic scope" value="Bacteria"/>
</dbReference>
<dbReference type="PROSITE" id="PS50109">
    <property type="entry name" value="HIS_KIN"/>
    <property type="match status" value="1"/>
</dbReference>
<dbReference type="CDD" id="cd00075">
    <property type="entry name" value="HATPase"/>
    <property type="match status" value="1"/>
</dbReference>
<dbReference type="OrthoDB" id="9813151at2"/>
<dbReference type="RefSeq" id="WP_014968209.1">
    <property type="nucleotide sequence ID" value="NC_018664.1"/>
</dbReference>
<keyword evidence="8" id="KW-0472">Membrane</keyword>
<comment type="catalytic activity">
    <reaction evidence="1">
        <text>ATP + protein L-histidine = ADP + protein N-phospho-L-histidine.</text>
        <dbReference type="EC" id="2.7.13.3"/>
    </reaction>
</comment>